<evidence type="ECO:0000256" key="6">
    <source>
        <dbReference type="ARBA" id="ARBA00022946"/>
    </source>
</evidence>
<keyword evidence="8 10" id="KW-0406">Ion transport</keyword>
<dbReference type="PANTHER" id="PTHR13890">
    <property type="entry name" value="RNA SPLICING PROTEIN MRS2, MITOCHONDRIAL"/>
    <property type="match status" value="1"/>
</dbReference>
<dbReference type="eggNOG" id="KOG2662">
    <property type="taxonomic scope" value="Eukaryota"/>
</dbReference>
<dbReference type="InterPro" id="IPR039204">
    <property type="entry name" value="MRS2-like"/>
</dbReference>
<reference evidence="12 13" key="1">
    <citation type="submission" date="2016-10" db="EMBL/GenBank/DDBJ databases">
        <title>Genome sequencing of Aspergillus oryzae BCC7051.</title>
        <authorList>
            <person name="Thammarongtham C."/>
            <person name="Vorapreeda T."/>
            <person name="Nookaew I."/>
            <person name="Srisuk T."/>
            <person name="Land M."/>
            <person name="Jeennor S."/>
            <person name="Laoteng K."/>
        </authorList>
    </citation>
    <scope>NUCLEOTIDE SEQUENCE [LARGE SCALE GENOMIC DNA]</scope>
    <source>
        <strain evidence="12 13">BCC7051</strain>
    </source>
</reference>
<dbReference type="VEuPathDB" id="FungiDB:AO090011000032"/>
<keyword evidence="5 10" id="KW-0460">Magnesium</keyword>
<evidence type="ECO:0000256" key="1">
    <source>
        <dbReference type="ARBA" id="ARBA00004141"/>
    </source>
</evidence>
<dbReference type="GO" id="GO:0005743">
    <property type="term" value="C:mitochondrial inner membrane"/>
    <property type="evidence" value="ECO:0007669"/>
    <property type="project" value="UniProtKB-SubCell"/>
</dbReference>
<keyword evidence="9 10" id="KW-0472">Membrane</keyword>
<dbReference type="EMBL" id="MKZY01000007">
    <property type="protein sequence ID" value="OOO06537.1"/>
    <property type="molecule type" value="Genomic_DNA"/>
</dbReference>
<feature type="transmembrane region" description="Helical" evidence="10">
    <location>
        <begin position="476"/>
        <end position="496"/>
    </location>
</feature>
<keyword evidence="10" id="KW-0999">Mitochondrion inner membrane</keyword>
<dbReference type="Pfam" id="PF22099">
    <property type="entry name" value="MRS2-like"/>
    <property type="match status" value="1"/>
</dbReference>
<evidence type="ECO:0000256" key="3">
    <source>
        <dbReference type="ARBA" id="ARBA00022448"/>
    </source>
</evidence>
<proteinExistence type="inferred from homology"/>
<evidence type="ECO:0000256" key="8">
    <source>
        <dbReference type="ARBA" id="ARBA00023065"/>
    </source>
</evidence>
<gene>
    <name evidence="12" type="ORF">OAory_01087400</name>
</gene>
<evidence type="ECO:0000256" key="2">
    <source>
        <dbReference type="ARBA" id="ARBA00009765"/>
    </source>
</evidence>
<evidence type="ECO:0000256" key="10">
    <source>
        <dbReference type="RuleBase" id="RU366042"/>
    </source>
</evidence>
<dbReference type="GO" id="GO:0015095">
    <property type="term" value="F:magnesium ion transmembrane transporter activity"/>
    <property type="evidence" value="ECO:0007669"/>
    <property type="project" value="TreeGrafter"/>
</dbReference>
<evidence type="ECO:0000256" key="11">
    <source>
        <dbReference type="SAM" id="MobiDB-lite"/>
    </source>
</evidence>
<comment type="similarity">
    <text evidence="2 10">Belongs to the CorA metal ion transporter (MIT) (TC 1.A.35) family.</text>
</comment>
<keyword evidence="7 10" id="KW-1133">Transmembrane helix</keyword>
<organism evidence="12 13">
    <name type="scientific">Aspergillus oryzae</name>
    <name type="common">Yellow koji mold</name>
    <dbReference type="NCBI Taxonomy" id="5062"/>
    <lineage>
        <taxon>Eukaryota</taxon>
        <taxon>Fungi</taxon>
        <taxon>Dikarya</taxon>
        <taxon>Ascomycota</taxon>
        <taxon>Pezizomycotina</taxon>
        <taxon>Eurotiomycetes</taxon>
        <taxon>Eurotiomycetidae</taxon>
        <taxon>Eurotiales</taxon>
        <taxon>Aspergillaceae</taxon>
        <taxon>Aspergillus</taxon>
        <taxon>Aspergillus subgen. Circumdati</taxon>
    </lineage>
</organism>
<feature type="transmembrane region" description="Helical" evidence="10">
    <location>
        <begin position="71"/>
        <end position="90"/>
    </location>
</feature>
<keyword evidence="4 10" id="KW-0812">Transmembrane</keyword>
<evidence type="ECO:0000256" key="4">
    <source>
        <dbReference type="ARBA" id="ARBA00022692"/>
    </source>
</evidence>
<evidence type="ECO:0000256" key="7">
    <source>
        <dbReference type="ARBA" id="ARBA00022989"/>
    </source>
</evidence>
<dbReference type="Gene3D" id="2.40.128.330">
    <property type="match status" value="1"/>
</dbReference>
<evidence type="ECO:0000256" key="9">
    <source>
        <dbReference type="ARBA" id="ARBA00023136"/>
    </source>
</evidence>
<comment type="subcellular location">
    <subcellularLocation>
        <location evidence="1">Membrane</location>
        <topology evidence="1">Multi-pass membrane protein</topology>
    </subcellularLocation>
    <subcellularLocation>
        <location evidence="10">Mitochondrion inner membrane</location>
        <topology evidence="10">Multi-pass membrane protein</topology>
    </subcellularLocation>
</comment>
<feature type="transmembrane region" description="Helical" evidence="10">
    <location>
        <begin position="110"/>
        <end position="128"/>
    </location>
</feature>
<keyword evidence="3 10" id="KW-0813">Transport</keyword>
<feature type="transmembrane region" description="Helical" evidence="10">
    <location>
        <begin position="445"/>
        <end position="464"/>
    </location>
</feature>
<feature type="region of interest" description="Disordered" evidence="11">
    <location>
        <begin position="24"/>
        <end position="45"/>
    </location>
</feature>
<protein>
    <recommendedName>
        <fullName evidence="10">Magnesium transporter</fullName>
    </recommendedName>
</protein>
<evidence type="ECO:0000313" key="13">
    <source>
        <dbReference type="Proteomes" id="UP000190312"/>
    </source>
</evidence>
<dbReference type="CDD" id="cd12823">
    <property type="entry name" value="Mrs2_Mfm1p-like"/>
    <property type="match status" value="1"/>
</dbReference>
<name>A0A1S9DBQ9_ASPOZ</name>
<evidence type="ECO:0000256" key="5">
    <source>
        <dbReference type="ARBA" id="ARBA00022842"/>
    </source>
</evidence>
<accession>A0A1S9DBQ9</accession>
<comment type="caution">
    <text evidence="12">The sequence shown here is derived from an EMBL/GenBank/DDBJ whole genome shotgun (WGS) entry which is preliminary data.</text>
</comment>
<dbReference type="PANTHER" id="PTHR13890:SF0">
    <property type="entry name" value="MAGNESIUM TRANSPORTER MRS2 HOMOLOG, MITOCHONDRIAL"/>
    <property type="match status" value="1"/>
</dbReference>
<dbReference type="Proteomes" id="UP000190312">
    <property type="component" value="Unassembled WGS sequence"/>
</dbReference>
<keyword evidence="6" id="KW-0809">Transit peptide</keyword>
<dbReference type="OrthoDB" id="10251508at2759"/>
<dbReference type="GO" id="GO:0045016">
    <property type="term" value="P:mitochondrial magnesium ion transmembrane transport"/>
    <property type="evidence" value="ECO:0007669"/>
    <property type="project" value="TreeGrafter"/>
</dbReference>
<sequence>MVGAASLNSTQLAVDSVLGQVNTTTVPEPEKPSLSAPNEEEVPERINKTEGNGAAGVKKAEAAALVWSKNALWAIYAWIWVCFFMLAFYSSIGTNVLVNAYANFKTAPEISTAAILATVVGGVVKLPIAKIVNIWASKSGICLAFSSTPFIYTAFTGPLAAQSFLNMTTWRFSRTPLSGNTNMRYTRYNGHGVAMPFSKLTKLDIVNQYGLSARDLRTLDVPSDGFPHILIRESTLLIHMFNLRLLVQADQMLVFHLAETSTQEPDTISRVFLRDLKSKLRGDPGLGVSVGLPYELRILEAALAAVTSTLEAEYVLTKDQVMKTLGMVDKEEGEIHSNLRTLLELVRKLAATEKRARQVRSAVQDVLNTDEDMAAMYLSDKQAGKPHQVEDHQDVEYLLEAYYKASDAVVQEATSLMGTIQQTEESIQSILDVRRNQIMVLEAKIEILMLGMAVATLVAGWYGMNVVNYFEESGTAFAVLVSSSLVAIAFLSRYGFRQLRRIQKMHL</sequence>
<comment type="caution">
    <text evidence="10">Lacks conserved residue(s) required for the propagation of feature annotation.</text>
</comment>
<dbReference type="AlphaFoldDB" id="A0A1S9DBQ9"/>
<keyword evidence="10" id="KW-0496">Mitochondrion</keyword>
<dbReference type="Gene3D" id="1.20.58.340">
    <property type="entry name" value="Magnesium transport protein CorA, transmembrane region"/>
    <property type="match status" value="1"/>
</dbReference>
<evidence type="ECO:0000313" key="12">
    <source>
        <dbReference type="EMBL" id="OOO06537.1"/>
    </source>
</evidence>